<keyword evidence="4" id="KW-1185">Reference proteome</keyword>
<feature type="chain" id="PRO_5046210602" description="Phage coat protein" evidence="2">
    <location>
        <begin position="28"/>
        <end position="76"/>
    </location>
</feature>
<evidence type="ECO:0000256" key="2">
    <source>
        <dbReference type="SAM" id="SignalP"/>
    </source>
</evidence>
<keyword evidence="1" id="KW-0472">Membrane</keyword>
<evidence type="ECO:0008006" key="5">
    <source>
        <dbReference type="Google" id="ProtNLM"/>
    </source>
</evidence>
<feature type="signal peptide" evidence="2">
    <location>
        <begin position="1"/>
        <end position="27"/>
    </location>
</feature>
<gene>
    <name evidence="3" type="ORF">LVJ82_17720</name>
</gene>
<dbReference type="EMBL" id="CP091511">
    <property type="protein sequence ID" value="UOO89256.1"/>
    <property type="molecule type" value="Genomic_DNA"/>
</dbReference>
<reference evidence="3 4" key="1">
    <citation type="journal article" date="2022" name="Res Sq">
        <title>Evolution of multicellular longitudinally dividing oral cavity symbionts (Neisseriaceae).</title>
        <authorList>
            <person name="Nyongesa S."/>
            <person name="Weber P."/>
            <person name="Bernet E."/>
            <person name="Pullido F."/>
            <person name="Nieckarz M."/>
            <person name="Delaby M."/>
            <person name="Nieves C."/>
            <person name="Viehboeck T."/>
            <person name="Krause N."/>
            <person name="Rivera-Millot A."/>
            <person name="Nakamura A."/>
            <person name="Vischer N."/>
            <person name="VanNieuwenhze M."/>
            <person name="Brun Y."/>
            <person name="Cava F."/>
            <person name="Bulgheresi S."/>
            <person name="Veyrier F."/>
        </authorList>
    </citation>
    <scope>NUCLEOTIDE SEQUENCE [LARGE SCALE GENOMIC DNA]</scope>
    <source>
        <strain evidence="3 4">SN4</strain>
    </source>
</reference>
<dbReference type="RefSeq" id="WP_058356956.1">
    <property type="nucleotide sequence ID" value="NZ_CABKVG010000010.1"/>
</dbReference>
<sequence length="76" mass="7449">MKNVTKKAGISTAVATALTVSAPAAMAADAFTLDTTAVVAAAAVILGAVGVIGSAFMMIPAAIKGWGVVKAIIFRS</sequence>
<feature type="transmembrane region" description="Helical" evidence="1">
    <location>
        <begin position="37"/>
        <end position="63"/>
    </location>
</feature>
<evidence type="ECO:0000256" key="1">
    <source>
        <dbReference type="SAM" id="Phobius"/>
    </source>
</evidence>
<dbReference type="Proteomes" id="UP000832011">
    <property type="component" value="Chromosome"/>
</dbReference>
<name>A0ABY4E1N6_9NEIS</name>
<protein>
    <recommendedName>
        <fullName evidence="5">Phage coat protein</fullName>
    </recommendedName>
</protein>
<organism evidence="3 4">
    <name type="scientific">Vitreoscilla massiliensis</name>
    <dbReference type="NCBI Taxonomy" id="1689272"/>
    <lineage>
        <taxon>Bacteria</taxon>
        <taxon>Pseudomonadati</taxon>
        <taxon>Pseudomonadota</taxon>
        <taxon>Betaproteobacteria</taxon>
        <taxon>Neisseriales</taxon>
        <taxon>Neisseriaceae</taxon>
        <taxon>Vitreoscilla</taxon>
    </lineage>
</organism>
<accession>A0ABY4E1N6</accession>
<keyword evidence="1" id="KW-0812">Transmembrane</keyword>
<proteinExistence type="predicted"/>
<keyword evidence="1" id="KW-1133">Transmembrane helix</keyword>
<evidence type="ECO:0000313" key="3">
    <source>
        <dbReference type="EMBL" id="UOO89256.1"/>
    </source>
</evidence>
<keyword evidence="2" id="KW-0732">Signal</keyword>
<evidence type="ECO:0000313" key="4">
    <source>
        <dbReference type="Proteomes" id="UP000832011"/>
    </source>
</evidence>